<proteinExistence type="predicted"/>
<dbReference type="Pfam" id="PF03235">
    <property type="entry name" value="GmrSD_N"/>
    <property type="match status" value="1"/>
</dbReference>
<evidence type="ECO:0000313" key="2">
    <source>
        <dbReference type="EMBL" id="QUE54487.1"/>
    </source>
</evidence>
<organism evidence="2 3">
    <name type="scientific">Streptococcus oriscaviae</name>
    <dbReference type="NCBI Taxonomy" id="2781599"/>
    <lineage>
        <taxon>Bacteria</taxon>
        <taxon>Bacillati</taxon>
        <taxon>Bacillota</taxon>
        <taxon>Bacilli</taxon>
        <taxon>Lactobacillales</taxon>
        <taxon>Streptococcaceae</taxon>
        <taxon>Streptococcus</taxon>
    </lineage>
</organism>
<sequence>MKQLRIEDVESWTEISEKVELTRNGAVIGYFSPTEPIITRNLKEILQSSTKYYIPSYQRGYRWTKKQVEDLLNDIWEWGENQEKFFHTAKSEKVLKYSLQPIVLKTHEGEKFDYDLVDGQQRLTTLFIIMKALREVNRDIPPVNYSLAYETRDRSVEGSIGSQQFLVNYLADKRKATENIDFFFMNQAYETAKDWFEEDEERKKKWFDHLTHPDYGAFLIVYNASQAGDNRSSEEIFSNLNAGKIPLVDSELVKGLFLKSSNFDESAAITSIVEISSEWDRIERKLRDKNFWAWLGQDETDQPRIDFILKIVAQEDDFYPFFAKKLKSGGQKNTSDTWLEIKKCFMTLEDWYDDLEIYHYIGYLNQVDFKTHAIRACVKEYHSGNLQFNEKIGIEKLLGNIDELTIDNSTEVRKLLLLFNILTCIKTKNQFRFDAYRATAYDIEHISPKSGFDNMGEKDRKEWLAEVRRSGLFNEQLEEVGEAVDENVATFNKLYSSLIDNERLGEDDIDSIGNLCLLDSETNRSYGNKPFPLKVQKIIEVDAMQDYNRYLLPTTKNVFLKYYSGLTINNFSWSQEDAEKYKLEIKALLEQFKGSTDENKVPDRKIT</sequence>
<accession>A0ABX7YKY5</accession>
<keyword evidence="3" id="KW-1185">Reference proteome</keyword>
<evidence type="ECO:0000259" key="1">
    <source>
        <dbReference type="Pfam" id="PF03235"/>
    </source>
</evidence>
<evidence type="ECO:0000313" key="3">
    <source>
        <dbReference type="Proteomes" id="UP000677616"/>
    </source>
</evidence>
<dbReference type="Proteomes" id="UP000677616">
    <property type="component" value="Chromosome"/>
</dbReference>
<name>A0ABX7YKY5_9STRE</name>
<dbReference type="PANTHER" id="PTHR35149:SF2">
    <property type="entry name" value="DUF262 DOMAIN-CONTAINING PROTEIN"/>
    <property type="match status" value="1"/>
</dbReference>
<dbReference type="RefSeq" id="WP_212571179.1">
    <property type="nucleotide sequence ID" value="NZ_CP073084.1"/>
</dbReference>
<dbReference type="PANTHER" id="PTHR35149">
    <property type="entry name" value="SLL5132 PROTEIN"/>
    <property type="match status" value="1"/>
</dbReference>
<dbReference type="EMBL" id="CP073084">
    <property type="protein sequence ID" value="QUE54487.1"/>
    <property type="molecule type" value="Genomic_DNA"/>
</dbReference>
<reference evidence="2 3" key="1">
    <citation type="submission" date="2021-04" db="EMBL/GenBank/DDBJ databases">
        <title>Complete genome sequence of a novel Streptococcus species.</title>
        <authorList>
            <person name="Teng J.L.L."/>
        </authorList>
    </citation>
    <scope>NUCLEOTIDE SEQUENCE [LARGE SCALE GENOMIC DNA]</scope>
    <source>
        <strain evidence="2 3">HKU75</strain>
    </source>
</reference>
<feature type="domain" description="GmrSD restriction endonucleases N-terminal" evidence="1">
    <location>
        <begin position="42"/>
        <end position="257"/>
    </location>
</feature>
<protein>
    <submittedName>
        <fullName evidence="2">DUF262 domain-containing protein</fullName>
    </submittedName>
</protein>
<dbReference type="InterPro" id="IPR004919">
    <property type="entry name" value="GmrSD_N"/>
</dbReference>
<gene>
    <name evidence="2" type="ORF">INT76_00910</name>
</gene>